<feature type="region of interest" description="Disordered" evidence="1">
    <location>
        <begin position="15"/>
        <end position="56"/>
    </location>
</feature>
<dbReference type="AlphaFoldDB" id="W1NXC7"/>
<evidence type="ECO:0000313" key="3">
    <source>
        <dbReference type="EMBL" id="ERN00303.1"/>
    </source>
</evidence>
<gene>
    <name evidence="3" type="ORF">AMTR_s00107p00099470</name>
</gene>
<reference evidence="4" key="1">
    <citation type="journal article" date="2013" name="Science">
        <title>The Amborella genome and the evolution of flowering plants.</title>
        <authorList>
            <consortium name="Amborella Genome Project"/>
        </authorList>
    </citation>
    <scope>NUCLEOTIDE SEQUENCE [LARGE SCALE GENOMIC DNA]</scope>
</reference>
<accession>W1NXC7</accession>
<dbReference type="GO" id="GO:0019432">
    <property type="term" value="P:triglyceride biosynthetic process"/>
    <property type="evidence" value="ECO:0007669"/>
    <property type="project" value="EnsemblPlants"/>
</dbReference>
<organism evidence="3 4">
    <name type="scientific">Amborella trichopoda</name>
    <dbReference type="NCBI Taxonomy" id="13333"/>
    <lineage>
        <taxon>Eukaryota</taxon>
        <taxon>Viridiplantae</taxon>
        <taxon>Streptophyta</taxon>
        <taxon>Embryophyta</taxon>
        <taxon>Tracheophyta</taxon>
        <taxon>Spermatophyta</taxon>
        <taxon>Magnoliopsida</taxon>
        <taxon>Amborellales</taxon>
        <taxon>Amborellaceae</taxon>
        <taxon>Amborella</taxon>
    </lineage>
</organism>
<dbReference type="CDD" id="cd00519">
    <property type="entry name" value="Lipase_3"/>
    <property type="match status" value="1"/>
</dbReference>
<dbReference type="Gene3D" id="3.40.50.1820">
    <property type="entry name" value="alpha/beta hydrolase"/>
    <property type="match status" value="1"/>
</dbReference>
<feature type="region of interest" description="Disordered" evidence="1">
    <location>
        <begin position="272"/>
        <end position="298"/>
    </location>
</feature>
<dbReference type="GO" id="GO:0008970">
    <property type="term" value="F:phospholipase A1 activity"/>
    <property type="evidence" value="ECO:0007669"/>
    <property type="project" value="EnsemblPlants"/>
</dbReference>
<dbReference type="OMA" id="NTHTRCF"/>
<feature type="compositionally biased region" description="Basic and acidic residues" evidence="1">
    <location>
        <begin position="15"/>
        <end position="25"/>
    </location>
</feature>
<evidence type="ECO:0000313" key="4">
    <source>
        <dbReference type="Proteomes" id="UP000017836"/>
    </source>
</evidence>
<dbReference type="HOGENOM" id="CLU_016443_1_0_1"/>
<dbReference type="PANTHER" id="PTHR46483">
    <property type="entry name" value="PHOSPHOLIPASE A1 PLIP2, CHLOROPLASTIC"/>
    <property type="match status" value="1"/>
</dbReference>
<feature type="domain" description="Fungal lipase-type" evidence="2">
    <location>
        <begin position="388"/>
        <end position="524"/>
    </location>
</feature>
<dbReference type="GO" id="GO:0015908">
    <property type="term" value="P:fatty acid transport"/>
    <property type="evidence" value="ECO:0007669"/>
    <property type="project" value="EnsemblPlants"/>
</dbReference>
<dbReference type="InterPro" id="IPR002921">
    <property type="entry name" value="Fungal_lipase-type"/>
</dbReference>
<dbReference type="PANTHER" id="PTHR46483:SF1">
    <property type="entry name" value="PHOSPHOLIPASE A1 PLIP1, CHLOROPLASTIC"/>
    <property type="match status" value="1"/>
</dbReference>
<proteinExistence type="predicted"/>
<evidence type="ECO:0000259" key="2">
    <source>
        <dbReference type="Pfam" id="PF01764"/>
    </source>
</evidence>
<feature type="compositionally biased region" description="Low complexity" evidence="1">
    <location>
        <begin position="34"/>
        <end position="53"/>
    </location>
</feature>
<dbReference type="GO" id="GO:0009534">
    <property type="term" value="C:chloroplast thylakoid"/>
    <property type="evidence" value="ECO:0007669"/>
    <property type="project" value="EnsemblPlants"/>
</dbReference>
<name>W1NXC7_AMBTC</name>
<keyword evidence="4" id="KW-1185">Reference proteome</keyword>
<dbReference type="EMBL" id="KI394917">
    <property type="protein sequence ID" value="ERN00303.1"/>
    <property type="molecule type" value="Genomic_DNA"/>
</dbReference>
<sequence>MAAITNTAAVSKEIRDYRGLRRSYSDPHIPCQVSSVRSSPSSSSLSSLASSSSGNDLRHKRAFPFPFFSGTMQLPQSLRSLLDHQVAKQPTEVEEEEKAMKPLTGRRNEREGKYEEVLNLVGSVLERETPETGGIFHVGGSESMAVVEESSSSFLGIEESDEKVKRSNWIMRLLELRSHWRDRQKEMIGNEDFEEEGEVGSCEDGCGVEEEEGNESLSKFLVRASLDDIKVYAQLAFLCNLAYVIPEIKGGDLWRYYRLRWVTSSLEKKAEAAAKAHPPEKDPKGSTTHTDSSSREGTRRASAAYEIAAAGASYVHSFVPKYPSEQAQMQTATYKSEMAAYMAASTMTAMVAAEEVAKQAAARELQSLHSSPCEWFVCDDPGSCTRCFVIQGSDSLSSWQANLLFEPTQFEGMDVLVHRGIYEAAKGIYEQFLPEILDYRARHGDKARFRFTGHSLGGSLSLLVSLMLVGRGVVAPERALPVVTFGSPCIMCGGMRALEALGLDEGHVHSVMMHRDVVPRAFSCTYPNHVAVVLKRLSAHFRNHPCLLNNAILRFVARENRETRSDNSASRYNDTGNFEIRGDSILRFVLGESLQ</sequence>
<evidence type="ECO:0000256" key="1">
    <source>
        <dbReference type="SAM" id="MobiDB-lite"/>
    </source>
</evidence>
<protein>
    <recommendedName>
        <fullName evidence="2">Fungal lipase-type domain-containing protein</fullName>
    </recommendedName>
</protein>
<dbReference type="SUPFAM" id="SSF53474">
    <property type="entry name" value="alpha/beta-Hydrolases"/>
    <property type="match status" value="1"/>
</dbReference>
<feature type="compositionally biased region" description="Basic and acidic residues" evidence="1">
    <location>
        <begin position="272"/>
        <end position="284"/>
    </location>
</feature>
<dbReference type="InterPro" id="IPR029058">
    <property type="entry name" value="AB_hydrolase_fold"/>
</dbReference>
<dbReference type="eggNOG" id="ENOG502QSG6">
    <property type="taxonomic scope" value="Eukaryota"/>
</dbReference>
<dbReference type="InterPro" id="IPR043367">
    <property type="entry name" value="PLIP1/2/3"/>
</dbReference>
<dbReference type="Pfam" id="PF01764">
    <property type="entry name" value="Lipase_3"/>
    <property type="match status" value="1"/>
</dbReference>
<dbReference type="Proteomes" id="UP000017836">
    <property type="component" value="Unassembled WGS sequence"/>
</dbReference>
<dbReference type="Gramene" id="ERN00303">
    <property type="protein sequence ID" value="ERN00303"/>
    <property type="gene ID" value="AMTR_s00107p00099470"/>
</dbReference>